<dbReference type="RefSeq" id="WP_238192612.1">
    <property type="nucleotide sequence ID" value="NZ_BPQJ01000027.1"/>
</dbReference>
<dbReference type="Pfam" id="PF12697">
    <property type="entry name" value="Abhydrolase_6"/>
    <property type="match status" value="1"/>
</dbReference>
<evidence type="ECO:0000313" key="3">
    <source>
        <dbReference type="EMBL" id="GJD64633.1"/>
    </source>
</evidence>
<gene>
    <name evidence="3" type="primary">aqdA1</name>
    <name evidence="3" type="ORF">MPEAHAMD_4817</name>
</gene>
<dbReference type="PANTHER" id="PTHR48081:SF33">
    <property type="entry name" value="KYNURENINE FORMAMIDASE"/>
    <property type="match status" value="1"/>
</dbReference>
<dbReference type="PANTHER" id="PTHR48081">
    <property type="entry name" value="AB HYDROLASE SUPERFAMILY PROTEIN C4A8.06C"/>
    <property type="match status" value="1"/>
</dbReference>
<evidence type="ECO:0000256" key="1">
    <source>
        <dbReference type="ARBA" id="ARBA00022801"/>
    </source>
</evidence>
<evidence type="ECO:0000313" key="4">
    <source>
        <dbReference type="Proteomes" id="UP001055286"/>
    </source>
</evidence>
<dbReference type="EMBL" id="BPQJ01000027">
    <property type="protein sequence ID" value="GJD64633.1"/>
    <property type="molecule type" value="Genomic_DNA"/>
</dbReference>
<dbReference type="InterPro" id="IPR029058">
    <property type="entry name" value="AB_hydrolase_fold"/>
</dbReference>
<dbReference type="Gene3D" id="3.40.50.1820">
    <property type="entry name" value="alpha/beta hydrolase"/>
    <property type="match status" value="1"/>
</dbReference>
<dbReference type="Proteomes" id="UP001055286">
    <property type="component" value="Unassembled WGS sequence"/>
</dbReference>
<dbReference type="SUPFAM" id="SSF53474">
    <property type="entry name" value="alpha/beta-Hydrolases"/>
    <property type="match status" value="1"/>
</dbReference>
<organism evidence="3 4">
    <name type="scientific">Methylobacterium frigidaeris</name>
    <dbReference type="NCBI Taxonomy" id="2038277"/>
    <lineage>
        <taxon>Bacteria</taxon>
        <taxon>Pseudomonadati</taxon>
        <taxon>Pseudomonadota</taxon>
        <taxon>Alphaproteobacteria</taxon>
        <taxon>Hyphomicrobiales</taxon>
        <taxon>Methylobacteriaceae</taxon>
        <taxon>Methylobacterium</taxon>
    </lineage>
</organism>
<proteinExistence type="predicted"/>
<protein>
    <submittedName>
        <fullName evidence="3">N-octanoylanthranilate hydrolase AqdA1</fullName>
    </submittedName>
</protein>
<feature type="domain" description="AB hydrolase-1" evidence="2">
    <location>
        <begin position="95"/>
        <end position="226"/>
    </location>
</feature>
<reference evidence="3" key="1">
    <citation type="journal article" date="2016" name="Front. Microbiol.">
        <title>Genome Sequence of the Piezophilic, Mesophilic Sulfate-Reducing Bacterium Desulfovibrio indicus J2T.</title>
        <authorList>
            <person name="Cao J."/>
            <person name="Maignien L."/>
            <person name="Shao Z."/>
            <person name="Alain K."/>
            <person name="Jebbar M."/>
        </authorList>
    </citation>
    <scope>NUCLEOTIDE SEQUENCE</scope>
    <source>
        <strain evidence="3">JCM 32048</strain>
    </source>
</reference>
<reference evidence="3" key="2">
    <citation type="submission" date="2021-08" db="EMBL/GenBank/DDBJ databases">
        <authorList>
            <person name="Tani A."/>
            <person name="Ola A."/>
            <person name="Ogura Y."/>
            <person name="Katsura K."/>
            <person name="Hayashi T."/>
        </authorList>
    </citation>
    <scope>NUCLEOTIDE SEQUENCE</scope>
    <source>
        <strain evidence="3">JCM 32048</strain>
    </source>
</reference>
<name>A0AA37HF63_9HYPH</name>
<comment type="caution">
    <text evidence="3">The sequence shown here is derived from an EMBL/GenBank/DDBJ whole genome shotgun (WGS) entry which is preliminary data.</text>
</comment>
<dbReference type="InterPro" id="IPR000073">
    <property type="entry name" value="AB_hydrolase_1"/>
</dbReference>
<accession>A0AA37HF63</accession>
<sequence>MRAVTMQAVTMQAVTMQAVTWTTGGRVGDLDRAYDNLGAIPESKAYPPRWVEAAAAFRDRLSAEGRARLGLPYGAGPRHAYDLFLPEGTPAGLAVFVHGGYWKAFDRAVWSHLAAGPLAHGLAVAVPSYTLCPGARIAAITAEIAAFLDRASAEVAGPIHLSGHSAGGHLVTRMLCADVELACCDRIARTVSISGVHDLRPLLLTRMNEILRLDAGEARTESPALHEPRPGARLIAVAGGDELPEFRRQNLLLPTIWHGLGAETQAFEIAGTHHLSVIEGLGDPESELTRVLVGG</sequence>
<evidence type="ECO:0000259" key="2">
    <source>
        <dbReference type="Pfam" id="PF12697"/>
    </source>
</evidence>
<dbReference type="InterPro" id="IPR050300">
    <property type="entry name" value="GDXG_lipolytic_enzyme"/>
</dbReference>
<dbReference type="AlphaFoldDB" id="A0AA37HF63"/>
<keyword evidence="4" id="KW-1185">Reference proteome</keyword>
<dbReference type="GO" id="GO:0016787">
    <property type="term" value="F:hydrolase activity"/>
    <property type="evidence" value="ECO:0007669"/>
    <property type="project" value="UniProtKB-KW"/>
</dbReference>
<keyword evidence="1 3" id="KW-0378">Hydrolase</keyword>